<evidence type="ECO:0000313" key="6">
    <source>
        <dbReference type="EMBL" id="CAF3931267.1"/>
    </source>
</evidence>
<dbReference type="InterPro" id="IPR013078">
    <property type="entry name" value="His_Pase_superF_clade-1"/>
</dbReference>
<evidence type="ECO:0000256" key="2">
    <source>
        <dbReference type="SAM" id="MobiDB-lite"/>
    </source>
</evidence>
<dbReference type="Pfam" id="PF00300">
    <property type="entry name" value="His_Phos_1"/>
    <property type="match status" value="1"/>
</dbReference>
<evidence type="ECO:0000313" key="3">
    <source>
        <dbReference type="EMBL" id="CAF2121516.1"/>
    </source>
</evidence>
<gene>
    <name evidence="6" type="ORF">OVN521_LOCUS11142</name>
    <name evidence="5" type="ORF">UXM345_LOCUS6617</name>
    <name evidence="4" type="ORF">WKI299_LOCUS30979</name>
    <name evidence="3" type="ORF">XDN619_LOCUS22811</name>
</gene>
<evidence type="ECO:0000313" key="4">
    <source>
        <dbReference type="EMBL" id="CAF2154458.1"/>
    </source>
</evidence>
<reference evidence="3" key="1">
    <citation type="submission" date="2021-02" db="EMBL/GenBank/DDBJ databases">
        <authorList>
            <person name="Nowell W R."/>
        </authorList>
    </citation>
    <scope>NUCLEOTIDE SEQUENCE</scope>
</reference>
<feature type="region of interest" description="Disordered" evidence="2">
    <location>
        <begin position="358"/>
        <end position="401"/>
    </location>
</feature>
<dbReference type="SUPFAM" id="SSF53254">
    <property type="entry name" value="Phosphoglycerate mutase-like"/>
    <property type="match status" value="1"/>
</dbReference>
<protein>
    <submittedName>
        <fullName evidence="3">Uncharacterized protein</fullName>
    </submittedName>
</protein>
<dbReference type="Proteomes" id="UP000663866">
    <property type="component" value="Unassembled WGS sequence"/>
</dbReference>
<dbReference type="CDD" id="cd07067">
    <property type="entry name" value="HP_PGM_like"/>
    <property type="match status" value="1"/>
</dbReference>
<dbReference type="EMBL" id="CAJOBF010000527">
    <property type="protein sequence ID" value="CAF3831283.1"/>
    <property type="molecule type" value="Genomic_DNA"/>
</dbReference>
<evidence type="ECO:0000313" key="5">
    <source>
        <dbReference type="EMBL" id="CAF3831283.1"/>
    </source>
</evidence>
<accession>A0A816V9C6</accession>
<keyword evidence="7" id="KW-1185">Reference proteome</keyword>
<dbReference type="Gene3D" id="3.40.50.1240">
    <property type="entry name" value="Phosphoglycerate mutase-like"/>
    <property type="match status" value="1"/>
</dbReference>
<dbReference type="PANTHER" id="PTHR16469:SF27">
    <property type="entry name" value="UBIQUITIN-ASSOCIATED AND SH3 DOMAIN-CONTAINING BA-RELATED"/>
    <property type="match status" value="1"/>
</dbReference>
<dbReference type="InterPro" id="IPR051710">
    <property type="entry name" value="Phosphatase_SH3-domain"/>
</dbReference>
<dbReference type="Proteomes" id="UP000663887">
    <property type="component" value="Unassembled WGS sequence"/>
</dbReference>
<dbReference type="Proteomes" id="UP000663856">
    <property type="component" value="Unassembled WGS sequence"/>
</dbReference>
<organism evidence="3 8">
    <name type="scientific">Rotaria magnacalcarata</name>
    <dbReference type="NCBI Taxonomy" id="392030"/>
    <lineage>
        <taxon>Eukaryota</taxon>
        <taxon>Metazoa</taxon>
        <taxon>Spiralia</taxon>
        <taxon>Gnathifera</taxon>
        <taxon>Rotifera</taxon>
        <taxon>Eurotatoria</taxon>
        <taxon>Bdelloidea</taxon>
        <taxon>Philodinida</taxon>
        <taxon>Philodinidae</taxon>
        <taxon>Rotaria</taxon>
    </lineage>
</organism>
<sequence length="460" mass="52401">MAHHIITGNNNIDSRRASLINMPTNNQIVQEAYDYEMKKLMERERRVRAVQQQRPRDNVLVQTQNTPYVPPVIDEIYEYVQEPQATPQLDRQLLPPRTLAAVPPQASPVKPLRIIIIRHAERADAVLGSDWSKKSFDRNGRYIRFSEHLPDALPTRSYLHHYVIDVPLTNRGRLHALKTGKTLFTNGYAADICYTSPSLRCVQSANGILTGMSRKSVSMRLEPCLFECYLNDFKRTLCFMTKDELAANGYNIDKSYQAFLSFMRPHDSQVDYYERCRTIMDMITERHQATGGTILIVAHAPSLEGLTRHLSGGKFQPEKLFDIARRVPFLAMTILEKNGINNPWLFRTRALQTQPIHEATPASAKPTTPVGVTGQNFSVNSKEQRSHYQQPSPTTKNQQNSPLIQSTAAYVQQDLPHIENQQYRTAPNGPFTIDLKKIVKSSTAPNLRVSNSRSEMFRVI</sequence>
<evidence type="ECO:0000313" key="8">
    <source>
        <dbReference type="Proteomes" id="UP000663887"/>
    </source>
</evidence>
<dbReference type="PANTHER" id="PTHR16469">
    <property type="entry name" value="UBIQUITIN-ASSOCIATED AND SH3 DOMAIN-CONTAINING BA-RELATED"/>
    <property type="match status" value="1"/>
</dbReference>
<feature type="compositionally biased region" description="Polar residues" evidence="2">
    <location>
        <begin position="373"/>
        <end position="401"/>
    </location>
</feature>
<evidence type="ECO:0000313" key="7">
    <source>
        <dbReference type="Proteomes" id="UP000663866"/>
    </source>
</evidence>
<dbReference type="AlphaFoldDB" id="A0A816V9C6"/>
<proteinExistence type="predicted"/>
<dbReference type="EMBL" id="CAJNRF010014075">
    <property type="protein sequence ID" value="CAF2154458.1"/>
    <property type="molecule type" value="Genomic_DNA"/>
</dbReference>
<dbReference type="Proteomes" id="UP000663842">
    <property type="component" value="Unassembled WGS sequence"/>
</dbReference>
<dbReference type="EMBL" id="CAJNRG010010343">
    <property type="protein sequence ID" value="CAF2121516.1"/>
    <property type="molecule type" value="Genomic_DNA"/>
</dbReference>
<comment type="caution">
    <text evidence="3">The sequence shown here is derived from an EMBL/GenBank/DDBJ whole genome shotgun (WGS) entry which is preliminary data.</text>
</comment>
<dbReference type="EMBL" id="CAJOBG010001462">
    <property type="protein sequence ID" value="CAF3931267.1"/>
    <property type="molecule type" value="Genomic_DNA"/>
</dbReference>
<feature type="binding site" evidence="1">
    <location>
        <position position="200"/>
    </location>
    <ligand>
        <name>substrate</name>
    </ligand>
</feature>
<evidence type="ECO:0000256" key="1">
    <source>
        <dbReference type="PIRSR" id="PIRSR613078-2"/>
    </source>
</evidence>
<dbReference type="InterPro" id="IPR029033">
    <property type="entry name" value="His_PPase_superfam"/>
</dbReference>
<name>A0A816V9C6_9BILA</name>